<evidence type="ECO:0000256" key="2">
    <source>
        <dbReference type="ARBA" id="ARBA00023015"/>
    </source>
</evidence>
<dbReference type="RefSeq" id="WP_116683581.1">
    <property type="nucleotide sequence ID" value="NZ_QURL01000005.1"/>
</dbReference>
<accession>A0A371X0N5</accession>
<feature type="domain" description="HTH lysR-type" evidence="5">
    <location>
        <begin position="1"/>
        <end position="58"/>
    </location>
</feature>
<dbReference type="Pfam" id="PF03466">
    <property type="entry name" value="LysR_substrate"/>
    <property type="match status" value="1"/>
</dbReference>
<dbReference type="SUPFAM" id="SSF53850">
    <property type="entry name" value="Periplasmic binding protein-like II"/>
    <property type="match status" value="1"/>
</dbReference>
<dbReference type="FunFam" id="1.10.10.10:FF:000001">
    <property type="entry name" value="LysR family transcriptional regulator"/>
    <property type="match status" value="1"/>
</dbReference>
<dbReference type="GO" id="GO:0003700">
    <property type="term" value="F:DNA-binding transcription factor activity"/>
    <property type="evidence" value="ECO:0007669"/>
    <property type="project" value="InterPro"/>
</dbReference>
<dbReference type="InterPro" id="IPR036390">
    <property type="entry name" value="WH_DNA-bd_sf"/>
</dbReference>
<dbReference type="PANTHER" id="PTHR30346">
    <property type="entry name" value="TRANSCRIPTIONAL DUAL REGULATOR HCAR-RELATED"/>
    <property type="match status" value="1"/>
</dbReference>
<dbReference type="InterPro" id="IPR000847">
    <property type="entry name" value="LysR_HTH_N"/>
</dbReference>
<proteinExistence type="inferred from homology"/>
<keyword evidence="2" id="KW-0805">Transcription regulation</keyword>
<dbReference type="PROSITE" id="PS50931">
    <property type="entry name" value="HTH_LYSR"/>
    <property type="match status" value="1"/>
</dbReference>
<protein>
    <submittedName>
        <fullName evidence="6">LysR family transcriptional regulator</fullName>
    </submittedName>
</protein>
<comment type="similarity">
    <text evidence="1">Belongs to the LysR transcriptional regulatory family.</text>
</comment>
<sequence>MDSRLLETLIAVAAKGSFVGAADALEITPNAVSQRLRVLEKDIGVQLVARSGRTVRPTEAGHAVLAHSEAVLRQVRDLRTAARGGDIAGELRIGAISTTLTGLFPQVLERLSERHAKLDIYLEPGTSAGLYDRVVSGALDVAAIVQPTFEMPKSVDFVSWRQEPLVLVAPIGERRTDVVAILETTPFIRYDRRQWGGRLATSFLEAFDIAPKERFELDALDAIVMMVSRGLGVSLVPDFAGPWAEGVQRLPLPHPAPVRRIGFLHLRNSPRNHLVSVLTSVAAEQST</sequence>
<name>A0A371X0N5_9HYPH</name>
<dbReference type="OrthoDB" id="9813056at2"/>
<dbReference type="EMBL" id="QURL01000005">
    <property type="protein sequence ID" value="RFC62766.1"/>
    <property type="molecule type" value="Genomic_DNA"/>
</dbReference>
<dbReference type="GO" id="GO:0003677">
    <property type="term" value="F:DNA binding"/>
    <property type="evidence" value="ECO:0007669"/>
    <property type="project" value="UniProtKB-KW"/>
</dbReference>
<dbReference type="CDD" id="cd08427">
    <property type="entry name" value="PBP2_LTTR_like_2"/>
    <property type="match status" value="1"/>
</dbReference>
<evidence type="ECO:0000256" key="1">
    <source>
        <dbReference type="ARBA" id="ARBA00009437"/>
    </source>
</evidence>
<evidence type="ECO:0000313" key="6">
    <source>
        <dbReference type="EMBL" id="RFC62766.1"/>
    </source>
</evidence>
<keyword evidence="4" id="KW-0804">Transcription</keyword>
<keyword evidence="7" id="KW-1185">Reference proteome</keyword>
<dbReference type="Gene3D" id="3.40.190.10">
    <property type="entry name" value="Periplasmic binding protein-like II"/>
    <property type="match status" value="2"/>
</dbReference>
<comment type="caution">
    <text evidence="6">The sequence shown here is derived from an EMBL/GenBank/DDBJ whole genome shotgun (WGS) entry which is preliminary data.</text>
</comment>
<dbReference type="InterPro" id="IPR005119">
    <property type="entry name" value="LysR_subst-bd"/>
</dbReference>
<evidence type="ECO:0000256" key="4">
    <source>
        <dbReference type="ARBA" id="ARBA00023163"/>
    </source>
</evidence>
<dbReference type="SUPFAM" id="SSF46785">
    <property type="entry name" value="Winged helix' DNA-binding domain"/>
    <property type="match status" value="1"/>
</dbReference>
<evidence type="ECO:0000256" key="3">
    <source>
        <dbReference type="ARBA" id="ARBA00023125"/>
    </source>
</evidence>
<dbReference type="AlphaFoldDB" id="A0A371X0N5"/>
<gene>
    <name evidence="6" type="ORF">DYI37_12395</name>
</gene>
<dbReference type="InterPro" id="IPR036388">
    <property type="entry name" value="WH-like_DNA-bd_sf"/>
</dbReference>
<evidence type="ECO:0000259" key="5">
    <source>
        <dbReference type="PROSITE" id="PS50931"/>
    </source>
</evidence>
<reference evidence="6 7" key="1">
    <citation type="submission" date="2018-08" db="EMBL/GenBank/DDBJ databases">
        <title>Fulvimarina sp. 85, whole genome shotgun sequence.</title>
        <authorList>
            <person name="Tuo L."/>
        </authorList>
    </citation>
    <scope>NUCLEOTIDE SEQUENCE [LARGE SCALE GENOMIC DNA]</scope>
    <source>
        <strain evidence="6 7">85</strain>
    </source>
</reference>
<dbReference type="Pfam" id="PF00126">
    <property type="entry name" value="HTH_1"/>
    <property type="match status" value="1"/>
</dbReference>
<dbReference type="PANTHER" id="PTHR30346:SF28">
    <property type="entry name" value="HTH-TYPE TRANSCRIPTIONAL REGULATOR CYNR"/>
    <property type="match status" value="1"/>
</dbReference>
<evidence type="ECO:0000313" key="7">
    <source>
        <dbReference type="Proteomes" id="UP000264310"/>
    </source>
</evidence>
<keyword evidence="3" id="KW-0238">DNA-binding</keyword>
<dbReference type="GO" id="GO:0032993">
    <property type="term" value="C:protein-DNA complex"/>
    <property type="evidence" value="ECO:0007669"/>
    <property type="project" value="TreeGrafter"/>
</dbReference>
<dbReference type="Gene3D" id="1.10.10.10">
    <property type="entry name" value="Winged helix-like DNA-binding domain superfamily/Winged helix DNA-binding domain"/>
    <property type="match status" value="1"/>
</dbReference>
<organism evidence="6 7">
    <name type="scientific">Fulvimarina endophytica</name>
    <dbReference type="NCBI Taxonomy" id="2293836"/>
    <lineage>
        <taxon>Bacteria</taxon>
        <taxon>Pseudomonadati</taxon>
        <taxon>Pseudomonadota</taxon>
        <taxon>Alphaproteobacteria</taxon>
        <taxon>Hyphomicrobiales</taxon>
        <taxon>Aurantimonadaceae</taxon>
        <taxon>Fulvimarina</taxon>
    </lineage>
</organism>
<dbReference type="Proteomes" id="UP000264310">
    <property type="component" value="Unassembled WGS sequence"/>
</dbReference>